<name>A0ABM1CQL8_CERSS</name>
<feature type="compositionally biased region" description="Low complexity" evidence="1">
    <location>
        <begin position="55"/>
        <end position="64"/>
    </location>
</feature>
<protein>
    <submittedName>
        <fullName evidence="3">Translation initiation factor IF-2-like</fullName>
    </submittedName>
</protein>
<dbReference type="RefSeq" id="XP_014641849.1">
    <property type="nucleotide sequence ID" value="XM_014786363.1"/>
</dbReference>
<evidence type="ECO:0000256" key="1">
    <source>
        <dbReference type="SAM" id="MobiDB-lite"/>
    </source>
</evidence>
<feature type="compositionally biased region" description="Low complexity" evidence="1">
    <location>
        <begin position="92"/>
        <end position="110"/>
    </location>
</feature>
<feature type="region of interest" description="Disordered" evidence="1">
    <location>
        <begin position="1"/>
        <end position="228"/>
    </location>
</feature>
<reference evidence="3" key="1">
    <citation type="submission" date="2025-08" db="UniProtKB">
        <authorList>
            <consortium name="RefSeq"/>
        </authorList>
    </citation>
    <scope>IDENTIFICATION</scope>
</reference>
<dbReference type="GeneID" id="106801605"/>
<keyword evidence="2" id="KW-1185">Reference proteome</keyword>
<feature type="compositionally biased region" description="Basic and acidic residues" evidence="1">
    <location>
        <begin position="65"/>
        <end position="82"/>
    </location>
</feature>
<proteinExistence type="predicted"/>
<evidence type="ECO:0000313" key="2">
    <source>
        <dbReference type="Proteomes" id="UP000694910"/>
    </source>
</evidence>
<gene>
    <name evidence="3" type="primary">LOC106801605</name>
</gene>
<accession>A0ABM1CQL8</accession>
<organism evidence="2 3">
    <name type="scientific">Ceratotherium simum simum</name>
    <name type="common">Southern white rhinoceros</name>
    <dbReference type="NCBI Taxonomy" id="73337"/>
    <lineage>
        <taxon>Eukaryota</taxon>
        <taxon>Metazoa</taxon>
        <taxon>Chordata</taxon>
        <taxon>Craniata</taxon>
        <taxon>Vertebrata</taxon>
        <taxon>Euteleostomi</taxon>
        <taxon>Mammalia</taxon>
        <taxon>Eutheria</taxon>
        <taxon>Laurasiatheria</taxon>
        <taxon>Perissodactyla</taxon>
        <taxon>Rhinocerotidae</taxon>
        <taxon>Ceratotherium</taxon>
    </lineage>
</organism>
<sequence length="237" mass="24478">MESPPGSPCPQSRRDQRGAAAGGSGGRAADFKGPAPPSPPPVRASSTVRGGGSWGAAPAAADARPAGREAGAREPETPRDGEPEPGPEEAPAEASSRRAGPGAGAAAAARFGKEDEEEAALPAGEEEALRPGPRRRSFNHIRASAGNALRRLSPVPSILKGKKGSPPSPPLRSWSRRSRAHGVQPVADPVPRAVGEMDVVRGARRGRRRGRGRRAGGRPRRGGLASRDQIVELQLGF</sequence>
<feature type="compositionally biased region" description="Basic residues" evidence="1">
    <location>
        <begin position="202"/>
        <end position="221"/>
    </location>
</feature>
<evidence type="ECO:0000313" key="3">
    <source>
        <dbReference type="RefSeq" id="XP_014641849.1"/>
    </source>
</evidence>
<dbReference type="Proteomes" id="UP000694910">
    <property type="component" value="Unplaced"/>
</dbReference>